<evidence type="ECO:0000313" key="2">
    <source>
        <dbReference type="EMBL" id="MCP8351783.1"/>
    </source>
</evidence>
<dbReference type="EMBL" id="JAKUDN010000001">
    <property type="protein sequence ID" value="MCP8351783.1"/>
    <property type="molecule type" value="Genomic_DNA"/>
</dbReference>
<keyword evidence="1" id="KW-1133">Transmembrane helix</keyword>
<evidence type="ECO:0000256" key="1">
    <source>
        <dbReference type="SAM" id="Phobius"/>
    </source>
</evidence>
<keyword evidence="1" id="KW-0812">Transmembrane</keyword>
<comment type="caution">
    <text evidence="2">The sequence shown here is derived from an EMBL/GenBank/DDBJ whole genome shotgun (WGS) entry which is preliminary data.</text>
</comment>
<evidence type="ECO:0000313" key="3">
    <source>
        <dbReference type="Proteomes" id="UP001320768"/>
    </source>
</evidence>
<organism evidence="2 3">
    <name type="scientific">Candidatus Synchoanobacter obligatus</name>
    <dbReference type="NCBI Taxonomy" id="2919597"/>
    <lineage>
        <taxon>Bacteria</taxon>
        <taxon>Pseudomonadati</taxon>
        <taxon>Pseudomonadota</taxon>
        <taxon>Gammaproteobacteria</taxon>
        <taxon>Candidatus Comchoanobacterales</taxon>
        <taxon>Candidatus Comchoanobacteraceae</taxon>
        <taxon>Candidatus Synchoanobacter</taxon>
    </lineage>
</organism>
<name>A0ABT1L4J2_9GAMM</name>
<proteinExistence type="predicted"/>
<reference evidence="2 3" key="1">
    <citation type="journal article" date="2022" name="Nat. Microbiol.">
        <title>The microbiome of a bacterivorous marine choanoflagellate contains a resource-demanding obligate bacterial associate.</title>
        <authorList>
            <person name="Needham D.M."/>
            <person name="Poirier C."/>
            <person name="Bachy C."/>
            <person name="George E.E."/>
            <person name="Wilken S."/>
            <person name="Yung C.C.M."/>
            <person name="Limardo A.J."/>
            <person name="Morando M."/>
            <person name="Sudek L."/>
            <person name="Malmstrom R.R."/>
            <person name="Keeling P.J."/>
            <person name="Santoro A.E."/>
            <person name="Worden A.Z."/>
        </authorList>
    </citation>
    <scope>NUCLEOTIDE SEQUENCE [LARGE SCALE GENOMIC DNA]</scope>
    <source>
        <strain evidence="2 3">Comchoano-2</strain>
    </source>
</reference>
<dbReference type="RefSeq" id="WP_258568897.1">
    <property type="nucleotide sequence ID" value="NZ_JAKUDN010000001.1"/>
</dbReference>
<sequence>MAKTILFEKSFQVLIGSPQMQQVAQCEALLKGKSQKERQERVKVWKMSLERALSTPEAFKVHSRDGVFYDESEQDSLPIQTLALQIFIAEKWMNRVVRTKELAKMLEAFNALDSTFLQNVSREVDDLYEAIFRFWESIRLFEGQIAALEDRLVLIQALNLNGVCKQVEQLNGEVQMRYGEHDALIAKILKSSLKSKDSEALTLAGQYQDGKQSFLANLTKLKQRVTGLNQQDTLWSDCAKNMIDSSDSHDIDVSGAYSVLSKKLSVACGFAEPKSYDLIQWDMFAQHSLLHQDRIQSRRNAKSLLFNRLLILLFAVLLLTGIALLGYYAYAAKVAVSHLAVGLSLASISAAAIFGVNVWQSRELERRFNEGQKSLNSSPVSSDGFDETPIHGGAPAEFSAELNNAHLPIAGL</sequence>
<dbReference type="Proteomes" id="UP001320768">
    <property type="component" value="Unassembled WGS sequence"/>
</dbReference>
<gene>
    <name evidence="2" type="ORF">MKS91_00535</name>
</gene>
<feature type="transmembrane region" description="Helical" evidence="1">
    <location>
        <begin position="309"/>
        <end position="330"/>
    </location>
</feature>
<keyword evidence="1" id="KW-0472">Membrane</keyword>
<accession>A0ABT1L4J2</accession>
<feature type="transmembrane region" description="Helical" evidence="1">
    <location>
        <begin position="336"/>
        <end position="359"/>
    </location>
</feature>
<keyword evidence="3" id="KW-1185">Reference proteome</keyword>
<protein>
    <submittedName>
        <fullName evidence="2">Uncharacterized protein</fullName>
    </submittedName>
</protein>